<dbReference type="InterPro" id="IPR023577">
    <property type="entry name" value="CYTH_domain"/>
</dbReference>
<keyword evidence="4" id="KW-1185">Reference proteome</keyword>
<evidence type="ECO:0000313" key="4">
    <source>
        <dbReference type="Proteomes" id="UP001500752"/>
    </source>
</evidence>
<name>A0ABP7CB87_9MICC</name>
<protein>
    <submittedName>
        <fullName evidence="3">CYTH and CHAD domain-containing protein</fullName>
    </submittedName>
</protein>
<dbReference type="PANTHER" id="PTHR39339">
    <property type="entry name" value="SLR1444 PROTEIN"/>
    <property type="match status" value="1"/>
</dbReference>
<dbReference type="SMART" id="SM00880">
    <property type="entry name" value="CHAD"/>
    <property type="match status" value="1"/>
</dbReference>
<dbReference type="InterPro" id="IPR007899">
    <property type="entry name" value="CHAD_dom"/>
</dbReference>
<sequence>MDPDTAVEIERKYTVGDGTVLPALGDLPGVRDVDPPVEQDLKATYFDTEDLVLAGHGITLRRRRGGEDAGWHLKVPEGPDGRREIHEPVHGRQQRVPEELLRLVRVHVRAKPVKPVAKVSTRRSVYRLRGNDGVLAEVCDDQVRSEAEGGALMGAWREWEVELVAGDRTLLDAAGDLFVAAGASPSGHASKLARALGDHPVHREPEPPSAGLDEPASAVLLGYLHEHAGHLKLQDPLVRGHAPDAIHQMRVATRKLRSALATYRKLLDPEATNRLRGELKWLAGVLGEARDAEVMRDRLAEMVANEPGELVMGPVAQRIGEELGATYTAAREWVLHAMDGARYFGLLDALDGFLEDPPLRGKASRPARKAVPKLVERDAKRLRRDVLATVPTSEGDHDAALHDLALHEARKSAKRLRYAAESAIPLFGKRAERLAKASHRIQKILGHHQDSVVARDILRGLGAGATGNAENGFSYGRLHALEQAIAAESEAAFRKAWKRFPTTKLKI</sequence>
<dbReference type="SMART" id="SM01118">
    <property type="entry name" value="CYTH"/>
    <property type="match status" value="1"/>
</dbReference>
<proteinExistence type="predicted"/>
<gene>
    <name evidence="3" type="ORF">GCM10023081_24330</name>
</gene>
<evidence type="ECO:0000259" key="2">
    <source>
        <dbReference type="PROSITE" id="PS51708"/>
    </source>
</evidence>
<dbReference type="EMBL" id="BAABEO010000017">
    <property type="protein sequence ID" value="GAA3686082.1"/>
    <property type="molecule type" value="Genomic_DNA"/>
</dbReference>
<dbReference type="Pfam" id="PF01928">
    <property type="entry name" value="CYTH"/>
    <property type="match status" value="1"/>
</dbReference>
<dbReference type="Gene3D" id="1.40.20.10">
    <property type="entry name" value="CHAD domain"/>
    <property type="match status" value="1"/>
</dbReference>
<evidence type="ECO:0000259" key="1">
    <source>
        <dbReference type="PROSITE" id="PS51707"/>
    </source>
</evidence>
<reference evidence="4" key="1">
    <citation type="journal article" date="2019" name="Int. J. Syst. Evol. Microbiol.">
        <title>The Global Catalogue of Microorganisms (GCM) 10K type strain sequencing project: providing services to taxonomists for standard genome sequencing and annotation.</title>
        <authorList>
            <consortium name="The Broad Institute Genomics Platform"/>
            <consortium name="The Broad Institute Genome Sequencing Center for Infectious Disease"/>
            <person name="Wu L."/>
            <person name="Ma J."/>
        </authorList>
    </citation>
    <scope>NUCLEOTIDE SEQUENCE [LARGE SCALE GENOMIC DNA]</scope>
    <source>
        <strain evidence="4">JCM 30742</strain>
    </source>
</reference>
<dbReference type="RefSeq" id="WP_345151088.1">
    <property type="nucleotide sequence ID" value="NZ_BAABEO010000017.1"/>
</dbReference>
<dbReference type="Proteomes" id="UP001500752">
    <property type="component" value="Unassembled WGS sequence"/>
</dbReference>
<dbReference type="InterPro" id="IPR038186">
    <property type="entry name" value="CHAD_dom_sf"/>
</dbReference>
<dbReference type="SUPFAM" id="SSF55154">
    <property type="entry name" value="CYTH-like phosphatases"/>
    <property type="match status" value="1"/>
</dbReference>
<dbReference type="PROSITE" id="PS51708">
    <property type="entry name" value="CHAD"/>
    <property type="match status" value="1"/>
</dbReference>
<evidence type="ECO:0000313" key="3">
    <source>
        <dbReference type="EMBL" id="GAA3686082.1"/>
    </source>
</evidence>
<organism evidence="3 4">
    <name type="scientific">Arthrobacter ginkgonis</name>
    <dbReference type="NCBI Taxonomy" id="1630594"/>
    <lineage>
        <taxon>Bacteria</taxon>
        <taxon>Bacillati</taxon>
        <taxon>Actinomycetota</taxon>
        <taxon>Actinomycetes</taxon>
        <taxon>Micrococcales</taxon>
        <taxon>Micrococcaceae</taxon>
        <taxon>Arthrobacter</taxon>
    </lineage>
</organism>
<dbReference type="PANTHER" id="PTHR39339:SF1">
    <property type="entry name" value="CHAD DOMAIN-CONTAINING PROTEIN"/>
    <property type="match status" value="1"/>
</dbReference>
<dbReference type="CDD" id="cd07374">
    <property type="entry name" value="CYTH-like_Pase"/>
    <property type="match status" value="1"/>
</dbReference>
<accession>A0ABP7CB87</accession>
<feature type="domain" description="CYTH" evidence="1">
    <location>
        <begin position="6"/>
        <end position="199"/>
    </location>
</feature>
<feature type="domain" description="CHAD" evidence="2">
    <location>
        <begin position="213"/>
        <end position="502"/>
    </location>
</feature>
<comment type="caution">
    <text evidence="3">The sequence shown here is derived from an EMBL/GenBank/DDBJ whole genome shotgun (WGS) entry which is preliminary data.</text>
</comment>
<dbReference type="PROSITE" id="PS51707">
    <property type="entry name" value="CYTH"/>
    <property type="match status" value="1"/>
</dbReference>
<dbReference type="Pfam" id="PF05235">
    <property type="entry name" value="CHAD"/>
    <property type="match status" value="1"/>
</dbReference>
<dbReference type="InterPro" id="IPR033469">
    <property type="entry name" value="CYTH-like_dom_sf"/>
</dbReference>
<dbReference type="Gene3D" id="2.40.320.10">
    <property type="entry name" value="Hypothetical Protein Pfu-838710-001"/>
    <property type="match status" value="1"/>
</dbReference>